<dbReference type="STRING" id="1524460.IX84_26195"/>
<dbReference type="InterPro" id="IPR008928">
    <property type="entry name" value="6-hairpin_glycosidase_sf"/>
</dbReference>
<evidence type="ECO:0000256" key="2">
    <source>
        <dbReference type="SAM" id="SignalP"/>
    </source>
</evidence>
<protein>
    <submittedName>
        <fullName evidence="3">Uncharacterized protein</fullName>
    </submittedName>
</protein>
<dbReference type="OrthoDB" id="9812931at2"/>
<feature type="chain" id="PRO_5001939604" evidence="2">
    <location>
        <begin position="22"/>
        <end position="148"/>
    </location>
</feature>
<dbReference type="InterPro" id="IPR012341">
    <property type="entry name" value="6hp_glycosidase-like_sf"/>
</dbReference>
<sequence length="148" mass="17658">MKDKTYLFHLFFLLFSPPLLAQNSFDVKHIKGTMEKATFWQLENPKNKDYDWTNGAFYAGIFAAYETTRNEAIFQALLDMGQRVDWRPGLRLTHADDHAICQTYIDVARVLEERGENTWRIMNHTRVVLEDFIEFEYAQRERRDSITW</sequence>
<keyword evidence="1" id="KW-0378">Hydrolase</keyword>
<keyword evidence="2" id="KW-0732">Signal</keyword>
<dbReference type="InterPro" id="IPR010905">
    <property type="entry name" value="Glyco_hydro_88"/>
</dbReference>
<accession>A0A098S0D1</accession>
<evidence type="ECO:0000313" key="3">
    <source>
        <dbReference type="EMBL" id="KGE85591.1"/>
    </source>
</evidence>
<organism evidence="3 4">
    <name type="scientific">Phaeodactylibacter xiamenensis</name>
    <dbReference type="NCBI Taxonomy" id="1524460"/>
    <lineage>
        <taxon>Bacteria</taxon>
        <taxon>Pseudomonadati</taxon>
        <taxon>Bacteroidota</taxon>
        <taxon>Saprospiria</taxon>
        <taxon>Saprospirales</taxon>
        <taxon>Haliscomenobacteraceae</taxon>
        <taxon>Phaeodactylibacter</taxon>
    </lineage>
</organism>
<comment type="caution">
    <text evidence="3">The sequence shown here is derived from an EMBL/GenBank/DDBJ whole genome shotgun (WGS) entry which is preliminary data.</text>
</comment>
<gene>
    <name evidence="3" type="ORF">IX84_26195</name>
</gene>
<evidence type="ECO:0000256" key="1">
    <source>
        <dbReference type="ARBA" id="ARBA00022801"/>
    </source>
</evidence>
<dbReference type="Gene3D" id="1.50.10.10">
    <property type="match status" value="1"/>
</dbReference>
<dbReference type="EMBL" id="JPOS01000084">
    <property type="protein sequence ID" value="KGE85591.1"/>
    <property type="molecule type" value="Genomic_DNA"/>
</dbReference>
<dbReference type="AlphaFoldDB" id="A0A098S0D1"/>
<dbReference type="Proteomes" id="UP000029736">
    <property type="component" value="Unassembled WGS sequence"/>
</dbReference>
<dbReference type="SUPFAM" id="SSF48208">
    <property type="entry name" value="Six-hairpin glycosidases"/>
    <property type="match status" value="1"/>
</dbReference>
<dbReference type="RefSeq" id="WP_044227510.1">
    <property type="nucleotide sequence ID" value="NZ_JBKAGJ010000003.1"/>
</dbReference>
<dbReference type="GO" id="GO:0016787">
    <property type="term" value="F:hydrolase activity"/>
    <property type="evidence" value="ECO:0007669"/>
    <property type="project" value="UniProtKB-KW"/>
</dbReference>
<proteinExistence type="predicted"/>
<reference evidence="3 4" key="1">
    <citation type="journal article" date="2014" name="Int. J. Syst. Evol. Microbiol.">
        <title>Phaeodactylibacter xiamenensis gen. nov., sp. nov., a member of the family Saprospiraceae isolated from the marine alga Phaeodactylum tricornutum.</title>
        <authorList>
            <person name="Chen Z.Jr."/>
            <person name="Lei X."/>
            <person name="Lai Q."/>
            <person name="Li Y."/>
            <person name="Zhang B."/>
            <person name="Zhang J."/>
            <person name="Zhang H."/>
            <person name="Yang L."/>
            <person name="Zheng W."/>
            <person name="Tian Y."/>
            <person name="Yu Z."/>
            <person name="Xu H.Jr."/>
            <person name="Zheng T."/>
        </authorList>
    </citation>
    <scope>NUCLEOTIDE SEQUENCE [LARGE SCALE GENOMIC DNA]</scope>
    <source>
        <strain evidence="3 4">KD52</strain>
    </source>
</reference>
<feature type="signal peptide" evidence="2">
    <location>
        <begin position="1"/>
        <end position="21"/>
    </location>
</feature>
<evidence type="ECO:0000313" key="4">
    <source>
        <dbReference type="Proteomes" id="UP000029736"/>
    </source>
</evidence>
<keyword evidence="4" id="KW-1185">Reference proteome</keyword>
<dbReference type="GO" id="GO:0005975">
    <property type="term" value="P:carbohydrate metabolic process"/>
    <property type="evidence" value="ECO:0007669"/>
    <property type="project" value="InterPro"/>
</dbReference>
<dbReference type="Pfam" id="PF07470">
    <property type="entry name" value="Glyco_hydro_88"/>
    <property type="match status" value="1"/>
</dbReference>
<name>A0A098S0D1_9BACT</name>